<dbReference type="PANTHER" id="PTHR43190:SF3">
    <property type="entry name" value="N-ACETYL-D-GLUCOSAMINE KINASE"/>
    <property type="match status" value="1"/>
</dbReference>
<keyword evidence="2" id="KW-1185">Reference proteome</keyword>
<evidence type="ECO:0000313" key="2">
    <source>
        <dbReference type="Proteomes" id="UP000190951"/>
    </source>
</evidence>
<dbReference type="Proteomes" id="UP000190951">
    <property type="component" value="Chromosome"/>
</dbReference>
<dbReference type="STRING" id="84029.CROST_20240"/>
<dbReference type="GO" id="GO:0016301">
    <property type="term" value="F:kinase activity"/>
    <property type="evidence" value="ECO:0007669"/>
    <property type="project" value="UniProtKB-KW"/>
</dbReference>
<dbReference type="EMBL" id="CP096983">
    <property type="protein sequence ID" value="URZ09729.1"/>
    <property type="molecule type" value="Genomic_DNA"/>
</dbReference>
<dbReference type="Gene3D" id="3.30.420.40">
    <property type="match status" value="2"/>
</dbReference>
<proteinExistence type="predicted"/>
<dbReference type="RefSeq" id="WP_077850584.1">
    <property type="nucleotide sequence ID" value="NZ_CP096983.1"/>
</dbReference>
<dbReference type="PANTHER" id="PTHR43190">
    <property type="entry name" value="N-ACETYL-D-GLUCOSAMINE KINASE"/>
    <property type="match status" value="1"/>
</dbReference>
<dbReference type="Pfam" id="PF01869">
    <property type="entry name" value="BcrAD_BadFG"/>
    <property type="match status" value="1"/>
</dbReference>
<dbReference type="InterPro" id="IPR002731">
    <property type="entry name" value="ATPase_BadF"/>
</dbReference>
<dbReference type="AlphaFoldDB" id="A0A1S8L6W7"/>
<keyword evidence="1" id="KW-0418">Kinase</keyword>
<dbReference type="InterPro" id="IPR043129">
    <property type="entry name" value="ATPase_NBD"/>
</dbReference>
<sequence length="308" mass="33301">MKYVIGIDGGGTKTHMKIASLSGKIMVEVVKGPSNIEAAEVKEVQKVFKELIYEGIEKLGEPLSECRCICVGAAGIDREEDKTIIEGMIKNLGYKGKIIVVNDAEIALTGGTEKREGIIVISGTGSICYGRDESGKSVRAGGWGHIIGDEGSGYDIGIKAIKAALKSYDKRGEKTVLEEEVIKFLNLKCHESLIYFIYRSGISKKEIASLTRVVNSASLKGDNVSKKILKDAANELFLSVKAVVTALKLEEKEVFLTTTGGAITNINYLYNEFKENVNKAYPKIKVIPMKNDAAFGAVITARGVLDGI</sequence>
<name>A0A1S8L6W7_9CLOT</name>
<evidence type="ECO:0000313" key="1">
    <source>
        <dbReference type="EMBL" id="URZ09729.1"/>
    </source>
</evidence>
<dbReference type="InterPro" id="IPR052519">
    <property type="entry name" value="Euk-type_GlcNAc_Kinase"/>
</dbReference>
<dbReference type="KEGG" id="crw:CROST_004220"/>
<keyword evidence="1" id="KW-0808">Transferase</keyword>
<reference evidence="1 2" key="1">
    <citation type="submission" date="2022-04" db="EMBL/GenBank/DDBJ databases">
        <title>Genome sequence of C. roseum typestrain.</title>
        <authorList>
            <person name="Poehlein A."/>
            <person name="Schoch T."/>
            <person name="Duerre P."/>
            <person name="Daniel R."/>
        </authorList>
    </citation>
    <scope>NUCLEOTIDE SEQUENCE [LARGE SCALE GENOMIC DNA]</scope>
    <source>
        <strain evidence="1 2">DSM 7320</strain>
    </source>
</reference>
<protein>
    <submittedName>
        <fullName evidence="1">N-acetylmuramic acid/N-acetylglucosamine kinase</fullName>
        <ecNumber evidence="1">2.7.1.-</ecNumber>
    </submittedName>
</protein>
<gene>
    <name evidence="1" type="primary">murK</name>
    <name evidence="1" type="ORF">CROST_004220</name>
</gene>
<dbReference type="EC" id="2.7.1.-" evidence="1"/>
<dbReference type="SUPFAM" id="SSF53067">
    <property type="entry name" value="Actin-like ATPase domain"/>
    <property type="match status" value="2"/>
</dbReference>
<organism evidence="1 2">
    <name type="scientific">Clostridium felsineum</name>
    <dbReference type="NCBI Taxonomy" id="36839"/>
    <lineage>
        <taxon>Bacteria</taxon>
        <taxon>Bacillati</taxon>
        <taxon>Bacillota</taxon>
        <taxon>Clostridia</taxon>
        <taxon>Eubacteriales</taxon>
        <taxon>Clostridiaceae</taxon>
        <taxon>Clostridium</taxon>
    </lineage>
</organism>
<accession>A0A1S8L6W7</accession>